<dbReference type="Pfam" id="PF01425">
    <property type="entry name" value="Amidase"/>
    <property type="match status" value="1"/>
</dbReference>
<dbReference type="PANTHER" id="PTHR46310">
    <property type="entry name" value="AMIDASE 1"/>
    <property type="match status" value="1"/>
</dbReference>
<evidence type="ECO:0000313" key="4">
    <source>
        <dbReference type="Proteomes" id="UP000193144"/>
    </source>
</evidence>
<gene>
    <name evidence="3" type="ORF">BCR34DRAFT_581567</name>
</gene>
<dbReference type="SUPFAM" id="SSF75304">
    <property type="entry name" value="Amidase signature (AS) enzymes"/>
    <property type="match status" value="1"/>
</dbReference>
<dbReference type="InterPro" id="IPR058329">
    <property type="entry name" value="Arp1_N"/>
</dbReference>
<reference evidence="3 4" key="1">
    <citation type="submission" date="2016-07" db="EMBL/GenBank/DDBJ databases">
        <title>Pervasive Adenine N6-methylation of Active Genes in Fungi.</title>
        <authorList>
            <consortium name="DOE Joint Genome Institute"/>
            <person name="Mondo S.J."/>
            <person name="Dannebaum R.O."/>
            <person name="Kuo R.C."/>
            <person name="Labutti K."/>
            <person name="Haridas S."/>
            <person name="Kuo A."/>
            <person name="Salamov A."/>
            <person name="Ahrendt S.R."/>
            <person name="Lipzen A."/>
            <person name="Sullivan W."/>
            <person name="Andreopoulos W.B."/>
            <person name="Clum A."/>
            <person name="Lindquist E."/>
            <person name="Daum C."/>
            <person name="Ramamoorthy G.K."/>
            <person name="Gryganskyi A."/>
            <person name="Culley D."/>
            <person name="Magnuson J.K."/>
            <person name="James T.Y."/>
            <person name="O'Malley M.A."/>
            <person name="Stajich J.E."/>
            <person name="Spatafora J.W."/>
            <person name="Visel A."/>
            <person name="Grigoriev I.V."/>
        </authorList>
    </citation>
    <scope>NUCLEOTIDE SEQUENCE [LARGE SCALE GENOMIC DNA]</scope>
    <source>
        <strain evidence="3 4">CBS 115471</strain>
    </source>
</reference>
<dbReference type="STRING" id="1231657.A0A1Y1XZC1"/>
<organism evidence="3 4">
    <name type="scientific">Clohesyomyces aquaticus</name>
    <dbReference type="NCBI Taxonomy" id="1231657"/>
    <lineage>
        <taxon>Eukaryota</taxon>
        <taxon>Fungi</taxon>
        <taxon>Dikarya</taxon>
        <taxon>Ascomycota</taxon>
        <taxon>Pezizomycotina</taxon>
        <taxon>Dothideomycetes</taxon>
        <taxon>Pleosporomycetidae</taxon>
        <taxon>Pleosporales</taxon>
        <taxon>Lindgomycetaceae</taxon>
        <taxon>Clohesyomyces</taxon>
    </lineage>
</organism>
<dbReference type="Gene3D" id="3.90.1300.10">
    <property type="entry name" value="Amidase signature (AS) domain"/>
    <property type="match status" value="1"/>
</dbReference>
<evidence type="ECO:0000259" key="2">
    <source>
        <dbReference type="Pfam" id="PF26053"/>
    </source>
</evidence>
<dbReference type="EMBL" id="MCFA01000490">
    <property type="protein sequence ID" value="ORX91107.1"/>
    <property type="molecule type" value="Genomic_DNA"/>
</dbReference>
<name>A0A1Y1XZC1_9PLEO</name>
<protein>
    <submittedName>
        <fullName evidence="3">Amidase family protein</fullName>
    </submittedName>
</protein>
<feature type="domain" description="Scytalone dehydratase-like protein Arp1 N-terminal" evidence="2">
    <location>
        <begin position="52"/>
        <end position="181"/>
    </location>
</feature>
<dbReference type="OrthoDB" id="5423360at2759"/>
<dbReference type="Proteomes" id="UP000193144">
    <property type="component" value="Unassembled WGS sequence"/>
</dbReference>
<dbReference type="InterPro" id="IPR023631">
    <property type="entry name" value="Amidase_dom"/>
</dbReference>
<feature type="domain" description="Amidase" evidence="1">
    <location>
        <begin position="230"/>
        <end position="468"/>
    </location>
</feature>
<dbReference type="Pfam" id="PF26053">
    <property type="entry name" value="DUF8016"/>
    <property type="match status" value="1"/>
</dbReference>
<keyword evidence="4" id="KW-1185">Reference proteome</keyword>
<accession>A0A1Y1XZC1</accession>
<comment type="caution">
    <text evidence="3">The sequence shown here is derived from an EMBL/GenBank/DDBJ whole genome shotgun (WGS) entry which is preliminary data.</text>
</comment>
<dbReference type="PANTHER" id="PTHR46310:SF7">
    <property type="entry name" value="AMIDASE 1"/>
    <property type="match status" value="1"/>
</dbReference>
<evidence type="ECO:0000313" key="3">
    <source>
        <dbReference type="EMBL" id="ORX91107.1"/>
    </source>
</evidence>
<dbReference type="AlphaFoldDB" id="A0A1Y1XZC1"/>
<dbReference type="InterPro" id="IPR036928">
    <property type="entry name" value="AS_sf"/>
</dbReference>
<evidence type="ECO:0000259" key="1">
    <source>
        <dbReference type="Pfam" id="PF01425"/>
    </source>
</evidence>
<sequence length="680" mass="74218">MYCFPRAVILAALCGAKELAHLQSRNQAISLLTSREDELVFKLGDNTYLVNTKYPNAKINWTFSEEPNQQWFPVTIISTNASAITQQLLEDTISQYLAIDDVFSKDMLGAIAITSTASKGDLEESAIDSLSSSGTKHVLIDRTISTSSTKVAKSPSTLKLPPGPYLAASSGDSISFSTIYRLYSDDHDNFLYGSYEPNDGTGRYTALGQRFPGSVFAAIPVPSRLYSLYDTRPFAGFRVGVKDLFDMKGLKTSGGSLAWQSIVDPSNATAPALQQIIELGGVLVGKTKPAQFASAADPWSWEDFNYPFNPRGDGYLSCSASSSGSACAVAAYDWLDYAIGTDTGESMRRPAAVSGIYGQRPSQGMISLENVLPLGFATDTAGVFARDPHSWAHFAKHWYTPSLHQSSDITGLSPLDVPDNKRYPKTILYPTDYLPMENSAAQELLDYFVSNLSSLFGMRVKHFDFTSTVQNSSVSTQAVTNLTDLARHLGTINTLPAWEVVGSRLVSTWAARYGGRFPPIEAEYRAGWATYDETINTMQAYNVSLIAKRDAVDWYEKNLQYSTNESCSESVMIYDIGTGGLPSYREEDLNVGPNATLLAVQSPRAVLPASGICTIFACADFTVPIGQVPYLSQVTFVEEMVPVTVNLVVKRECDFVLYNMIEQLADAGVLEAVKTGRTAF</sequence>
<proteinExistence type="predicted"/>